<comment type="caution">
    <text evidence="2">The sequence shown here is derived from an EMBL/GenBank/DDBJ whole genome shotgun (WGS) entry which is preliminary data.</text>
</comment>
<dbReference type="AlphaFoldDB" id="A0A8H7NX63"/>
<reference evidence="2" key="1">
    <citation type="submission" date="2020-11" db="EMBL/GenBank/DDBJ databases">
        <authorList>
            <person name="Koelle M."/>
            <person name="Horta M.A.C."/>
            <person name="Nowrousian M."/>
            <person name="Ohm R.A."/>
            <person name="Benz P."/>
            <person name="Pilgard A."/>
        </authorList>
    </citation>
    <scope>NUCLEOTIDE SEQUENCE</scope>
    <source>
        <strain evidence="2">FPRL280</strain>
    </source>
</reference>
<evidence type="ECO:0000313" key="3">
    <source>
        <dbReference type="Proteomes" id="UP000639403"/>
    </source>
</evidence>
<reference evidence="2" key="2">
    <citation type="journal article" name="Front. Microbiol.">
        <title>Degradative Capacity of Two Strains of Rhodonia placenta: From Phenotype to Genotype.</title>
        <authorList>
            <person name="Kolle M."/>
            <person name="Horta M.A.C."/>
            <person name="Nowrousian M."/>
            <person name="Ohm R.A."/>
            <person name="Benz J.P."/>
            <person name="Pilgard A."/>
        </authorList>
    </citation>
    <scope>NUCLEOTIDE SEQUENCE</scope>
    <source>
        <strain evidence="2">FPRL280</strain>
    </source>
</reference>
<evidence type="ECO:0000313" key="2">
    <source>
        <dbReference type="EMBL" id="KAF9808276.1"/>
    </source>
</evidence>
<accession>A0A8H7NX63</accession>
<name>A0A8H7NX63_9APHY</name>
<sequence length="33" mass="3634">MLKPKARDKGQLIHRGSLGEAVRTGPSMHSMLM</sequence>
<feature type="compositionally biased region" description="Basic and acidic residues" evidence="1">
    <location>
        <begin position="1"/>
        <end position="11"/>
    </location>
</feature>
<organism evidence="2 3">
    <name type="scientific">Rhodonia placenta</name>
    <dbReference type="NCBI Taxonomy" id="104341"/>
    <lineage>
        <taxon>Eukaryota</taxon>
        <taxon>Fungi</taxon>
        <taxon>Dikarya</taxon>
        <taxon>Basidiomycota</taxon>
        <taxon>Agaricomycotina</taxon>
        <taxon>Agaricomycetes</taxon>
        <taxon>Polyporales</taxon>
        <taxon>Adustoporiaceae</taxon>
        <taxon>Rhodonia</taxon>
    </lineage>
</organism>
<feature type="region of interest" description="Disordered" evidence="1">
    <location>
        <begin position="1"/>
        <end position="33"/>
    </location>
</feature>
<proteinExistence type="predicted"/>
<evidence type="ECO:0000256" key="1">
    <source>
        <dbReference type="SAM" id="MobiDB-lite"/>
    </source>
</evidence>
<gene>
    <name evidence="2" type="ORF">IEO21_07919</name>
</gene>
<dbReference type="EMBL" id="JADOXO010000245">
    <property type="protein sequence ID" value="KAF9808276.1"/>
    <property type="molecule type" value="Genomic_DNA"/>
</dbReference>
<protein>
    <submittedName>
        <fullName evidence="2">Uncharacterized protein</fullName>
    </submittedName>
</protein>
<dbReference type="Proteomes" id="UP000639403">
    <property type="component" value="Unassembled WGS sequence"/>
</dbReference>